<dbReference type="EMBL" id="PHRG01000001">
    <property type="protein sequence ID" value="PJO76881.1"/>
    <property type="molecule type" value="Genomic_DNA"/>
</dbReference>
<comment type="caution">
    <text evidence="2">The sequence shown here is derived from an EMBL/GenBank/DDBJ whole genome shotgun (WGS) entry which is preliminary data.</text>
</comment>
<name>A0A2H9YW47_9GAMM</name>
<protein>
    <recommendedName>
        <fullName evidence="4">Prepilin-type cleavage/methylation domain-containing protein</fullName>
    </recommendedName>
</protein>
<feature type="transmembrane region" description="Helical" evidence="1">
    <location>
        <begin position="6"/>
        <end position="29"/>
    </location>
</feature>
<organism evidence="2 3">
    <name type="scientific">Acinetobacter pseudolwoffii</name>
    <dbReference type="NCBI Taxonomy" id="2053287"/>
    <lineage>
        <taxon>Bacteria</taxon>
        <taxon>Pseudomonadati</taxon>
        <taxon>Pseudomonadota</taxon>
        <taxon>Gammaproteobacteria</taxon>
        <taxon>Moraxellales</taxon>
        <taxon>Moraxellaceae</taxon>
        <taxon>Acinetobacter</taxon>
    </lineage>
</organism>
<reference evidence="2 3" key="1">
    <citation type="submission" date="2017-11" db="EMBL/GenBank/DDBJ databases">
        <title>Revising the taxonomy of the Acinetobacter lwoffii group: the description of Acinetobacter pseudolwoffii sp. nov. and emended description of Acinetobacter lwoffii.</title>
        <authorList>
            <person name="Nemec A."/>
            <person name="Radolfova-Krizova L."/>
        </authorList>
    </citation>
    <scope>NUCLEOTIDE SEQUENCE [LARGE SCALE GENOMIC DNA]</scope>
    <source>
        <strain evidence="2 3">ANC 5044</strain>
    </source>
</reference>
<dbReference type="InterPro" id="IPR012902">
    <property type="entry name" value="N_methyl_site"/>
</dbReference>
<evidence type="ECO:0000256" key="1">
    <source>
        <dbReference type="SAM" id="Phobius"/>
    </source>
</evidence>
<evidence type="ECO:0000313" key="2">
    <source>
        <dbReference type="EMBL" id="PJO76881.1"/>
    </source>
</evidence>
<dbReference type="AlphaFoldDB" id="A0A2H9YW47"/>
<accession>A0A2H9YW47</accession>
<keyword evidence="1" id="KW-0472">Membrane</keyword>
<keyword evidence="1" id="KW-0812">Transmembrane</keyword>
<dbReference type="RefSeq" id="WP_100534715.1">
    <property type="nucleotide sequence ID" value="NZ_CBDBYO010000011.1"/>
</dbReference>
<dbReference type="GeneID" id="97177459"/>
<evidence type="ECO:0008006" key="4">
    <source>
        <dbReference type="Google" id="ProtNLM"/>
    </source>
</evidence>
<keyword evidence="1" id="KW-1133">Transmembrane helix</keyword>
<dbReference type="Proteomes" id="UP000243446">
    <property type="component" value="Unassembled WGS sequence"/>
</dbReference>
<gene>
    <name evidence="2" type="ORF">CWI32_04410</name>
</gene>
<evidence type="ECO:0000313" key="3">
    <source>
        <dbReference type="Proteomes" id="UP000243446"/>
    </source>
</evidence>
<dbReference type="Pfam" id="PF07963">
    <property type="entry name" value="N_methyl"/>
    <property type="match status" value="1"/>
</dbReference>
<proteinExistence type="predicted"/>
<sequence>MRANGFTLIELMIGLLISILCMIMLLMLFRQISQISVRSSQSAEYDAQIQTGLLVLEKFIQNAGYGSGSANDIQIGTHFGNPAVFWRFIPELDSVPVSYQCQGVAEKITTENGLRIHRLVLMKKDACGTTTALTEGTWQESQAIVSINNNSTTPIFRYALSLGECRPFGINSTPVGTKQISLTAFRPEMTGLGEKIQSLICLNNIKAT</sequence>